<reference evidence="10 11" key="1">
    <citation type="submission" date="2020-03" db="EMBL/GenBank/DDBJ databases">
        <title>Dissostichus mawsoni Genome sequencing and assembly.</title>
        <authorList>
            <person name="Park H."/>
        </authorList>
    </citation>
    <scope>NUCLEOTIDE SEQUENCE [LARGE SCALE GENOMIC DNA]</scope>
    <source>
        <strain evidence="10">DM0001</strain>
        <tissue evidence="10">Muscle</tissue>
    </source>
</reference>
<keyword evidence="11" id="KW-1185">Reference proteome</keyword>
<protein>
    <recommendedName>
        <fullName evidence="12">Stathmin</fullName>
    </recommendedName>
</protein>
<evidence type="ECO:0000313" key="10">
    <source>
        <dbReference type="EMBL" id="KAF3839947.1"/>
    </source>
</evidence>
<evidence type="ECO:0000256" key="6">
    <source>
        <dbReference type="ARBA" id="ARBA00023054"/>
    </source>
</evidence>
<dbReference type="GO" id="GO:0005874">
    <property type="term" value="C:microtubule"/>
    <property type="evidence" value="ECO:0007669"/>
    <property type="project" value="UniProtKB-KW"/>
</dbReference>
<evidence type="ECO:0008006" key="12">
    <source>
        <dbReference type="Google" id="ProtNLM"/>
    </source>
</evidence>
<dbReference type="GO" id="GO:0007019">
    <property type="term" value="P:microtubule depolymerization"/>
    <property type="evidence" value="ECO:0007669"/>
    <property type="project" value="TreeGrafter"/>
</dbReference>
<dbReference type="GO" id="GO:0015631">
    <property type="term" value="F:tubulin binding"/>
    <property type="evidence" value="ECO:0007669"/>
    <property type="project" value="TreeGrafter"/>
</dbReference>
<dbReference type="EMBL" id="JAAKFY010000021">
    <property type="protein sequence ID" value="KAF3839947.1"/>
    <property type="molecule type" value="Genomic_DNA"/>
</dbReference>
<sequence>MCLHSWKDHDDRHHGPQQQKKEKTSRVMVELLEEGQQPHRRHGYSEQETNCGDFDINHLSFRSVSQELITTPPMIGGFGPMNANLAGDDLQVKELNKRSSGQSFEVILSPTSPDAKNVPMSPLKKKPTSLDEIKRKLEAAEDRRKSQEADVLKQLAEKREHGKEVVQKALEEDCNLRKMAQEKLNQKMEANKENRTARMAALNEKFKEKDKKLEEVRKNKEAIKEVENNLFMIWKTVFTSPKISFILYKLTLPLYLLC</sequence>
<feature type="region of interest" description="Disordered" evidence="9">
    <location>
        <begin position="1"/>
        <end position="25"/>
    </location>
</feature>
<keyword evidence="6 8" id="KW-0175">Coiled coil</keyword>
<dbReference type="GO" id="GO:0031175">
    <property type="term" value="P:neuron projection development"/>
    <property type="evidence" value="ECO:0007669"/>
    <property type="project" value="TreeGrafter"/>
</dbReference>
<gene>
    <name evidence="10" type="ORF">F7725_018664</name>
</gene>
<evidence type="ECO:0000256" key="3">
    <source>
        <dbReference type="ARBA" id="ARBA00022490"/>
    </source>
</evidence>
<dbReference type="InterPro" id="IPR036002">
    <property type="entry name" value="Stathmin_sf"/>
</dbReference>
<dbReference type="OrthoDB" id="5986631at2759"/>
<dbReference type="PRINTS" id="PR00345">
    <property type="entry name" value="STATHMIN"/>
</dbReference>
<keyword evidence="7" id="KW-0206">Cytoskeleton</keyword>
<feature type="region of interest" description="Disordered" evidence="9">
    <location>
        <begin position="107"/>
        <end position="127"/>
    </location>
</feature>
<dbReference type="GO" id="GO:0043005">
    <property type="term" value="C:neuron projection"/>
    <property type="evidence" value="ECO:0007669"/>
    <property type="project" value="TreeGrafter"/>
</dbReference>
<evidence type="ECO:0000313" key="11">
    <source>
        <dbReference type="Proteomes" id="UP000518266"/>
    </source>
</evidence>
<evidence type="ECO:0000256" key="4">
    <source>
        <dbReference type="ARBA" id="ARBA00022553"/>
    </source>
</evidence>
<dbReference type="Proteomes" id="UP000518266">
    <property type="component" value="Unassembled WGS sequence"/>
</dbReference>
<keyword evidence="4" id="KW-0597">Phosphoprotein</keyword>
<dbReference type="SUPFAM" id="SSF101494">
    <property type="entry name" value="Stathmin"/>
    <property type="match status" value="1"/>
</dbReference>
<keyword evidence="3" id="KW-0963">Cytoplasm</keyword>
<evidence type="ECO:0000256" key="2">
    <source>
        <dbReference type="ARBA" id="ARBA00006959"/>
    </source>
</evidence>
<dbReference type="PANTHER" id="PTHR10104:SF5">
    <property type="entry name" value="STATHMIN"/>
    <property type="match status" value="1"/>
</dbReference>
<comment type="similarity">
    <text evidence="2">Belongs to the stathmin family.</text>
</comment>
<evidence type="ECO:0000256" key="7">
    <source>
        <dbReference type="ARBA" id="ARBA00023212"/>
    </source>
</evidence>
<feature type="coiled-coil region" evidence="8">
    <location>
        <begin position="130"/>
        <end position="229"/>
    </location>
</feature>
<organism evidence="10 11">
    <name type="scientific">Dissostichus mawsoni</name>
    <name type="common">Antarctic cod</name>
    <dbReference type="NCBI Taxonomy" id="36200"/>
    <lineage>
        <taxon>Eukaryota</taxon>
        <taxon>Metazoa</taxon>
        <taxon>Chordata</taxon>
        <taxon>Craniata</taxon>
        <taxon>Vertebrata</taxon>
        <taxon>Euteleostomi</taxon>
        <taxon>Actinopterygii</taxon>
        <taxon>Neopterygii</taxon>
        <taxon>Teleostei</taxon>
        <taxon>Neoteleostei</taxon>
        <taxon>Acanthomorphata</taxon>
        <taxon>Eupercaria</taxon>
        <taxon>Perciformes</taxon>
        <taxon>Notothenioidei</taxon>
        <taxon>Nototheniidae</taxon>
        <taxon>Dissostichus</taxon>
    </lineage>
</organism>
<evidence type="ECO:0000256" key="5">
    <source>
        <dbReference type="ARBA" id="ARBA00022701"/>
    </source>
</evidence>
<evidence type="ECO:0000256" key="8">
    <source>
        <dbReference type="SAM" id="Coils"/>
    </source>
</evidence>
<evidence type="ECO:0000256" key="1">
    <source>
        <dbReference type="ARBA" id="ARBA00004245"/>
    </source>
</evidence>
<dbReference type="Gene3D" id="6.10.280.30">
    <property type="match status" value="1"/>
</dbReference>
<proteinExistence type="inferred from homology"/>
<accession>A0A7J5XTN8</accession>
<comment type="subcellular location">
    <subcellularLocation>
        <location evidence="1">Cytoplasm</location>
        <location evidence="1">Cytoskeleton</location>
    </subcellularLocation>
</comment>
<keyword evidence="5" id="KW-0493">Microtubule</keyword>
<name>A0A7J5XTN8_DISMA</name>
<dbReference type="InterPro" id="IPR000956">
    <property type="entry name" value="Stathmin_fam"/>
</dbReference>
<dbReference type="PANTHER" id="PTHR10104">
    <property type="entry name" value="STATHMIN"/>
    <property type="match status" value="1"/>
</dbReference>
<dbReference type="GO" id="GO:0031110">
    <property type="term" value="P:regulation of microtubule polymerization or depolymerization"/>
    <property type="evidence" value="ECO:0007669"/>
    <property type="project" value="InterPro"/>
</dbReference>
<dbReference type="PROSITE" id="PS51663">
    <property type="entry name" value="STATHMIN_3"/>
    <property type="match status" value="1"/>
</dbReference>
<comment type="caution">
    <text evidence="10">The sequence shown here is derived from an EMBL/GenBank/DDBJ whole genome shotgun (WGS) entry which is preliminary data.</text>
</comment>
<evidence type="ECO:0000256" key="9">
    <source>
        <dbReference type="SAM" id="MobiDB-lite"/>
    </source>
</evidence>
<dbReference type="Pfam" id="PF00836">
    <property type="entry name" value="Stathmin"/>
    <property type="match status" value="1"/>
</dbReference>
<dbReference type="GO" id="GO:0005737">
    <property type="term" value="C:cytoplasm"/>
    <property type="evidence" value="ECO:0007669"/>
    <property type="project" value="TreeGrafter"/>
</dbReference>
<dbReference type="AlphaFoldDB" id="A0A7J5XTN8"/>